<reference evidence="2 3" key="1">
    <citation type="submission" date="2018-09" db="EMBL/GenBank/DDBJ databases">
        <title>Altererythrobacter sp.Ery1 and Ery12, the genome sequencing of novel strains in genus Alterythrobacter.</title>
        <authorList>
            <person name="Cheng H."/>
            <person name="Wu Y.-H."/>
            <person name="Fang C."/>
            <person name="Xu X.-W."/>
        </authorList>
    </citation>
    <scope>NUCLEOTIDE SEQUENCE [LARGE SCALE GENOMIC DNA]</scope>
    <source>
        <strain evidence="2 3">Ery12</strain>
    </source>
</reference>
<evidence type="ECO:0000313" key="3">
    <source>
        <dbReference type="Proteomes" id="UP000284322"/>
    </source>
</evidence>
<sequence length="289" mass="31659">MKARGYLCTHRNWENGMRSIWVALVMVMGVAVVSGPAVAQPAKSGKALKAVPPLSPCTKDANVDSCWRAGVKAEKGENAEAALAAYDASCAAGFQVGGCYEAGKIYFLNAKLRDYGKSKQKMERVCESTDVGIAPYACKYLGIIYQNGLSVAPRPDRAFSYFAKACFPRGEPFIDGNGCELLGNNVPDADAAGVPEEDWRPDYIAYLAFAMGCSDNMPAQCNRAQAIHQRAVKQSANWLERCAEDAKTVQFRARCEDMPRLASVKEYDARQSFRLSVVRMFRLAADYVE</sequence>
<dbReference type="AlphaFoldDB" id="A0A419R643"/>
<dbReference type="SUPFAM" id="SSF81901">
    <property type="entry name" value="HCP-like"/>
    <property type="match status" value="1"/>
</dbReference>
<feature type="transmembrane region" description="Helical" evidence="1">
    <location>
        <begin position="20"/>
        <end position="39"/>
    </location>
</feature>
<dbReference type="InterPro" id="IPR011990">
    <property type="entry name" value="TPR-like_helical_dom_sf"/>
</dbReference>
<evidence type="ECO:0008006" key="4">
    <source>
        <dbReference type="Google" id="ProtNLM"/>
    </source>
</evidence>
<keyword evidence="1" id="KW-1133">Transmembrane helix</keyword>
<accession>A0A419R643</accession>
<organism evidence="2 3">
    <name type="scientific">Tsuneonella suprasediminis</name>
    <dbReference type="NCBI Taxonomy" id="2306996"/>
    <lineage>
        <taxon>Bacteria</taxon>
        <taxon>Pseudomonadati</taxon>
        <taxon>Pseudomonadota</taxon>
        <taxon>Alphaproteobacteria</taxon>
        <taxon>Sphingomonadales</taxon>
        <taxon>Erythrobacteraceae</taxon>
        <taxon>Tsuneonella</taxon>
    </lineage>
</organism>
<protein>
    <recommendedName>
        <fullName evidence="4">Beta-lactamase</fullName>
    </recommendedName>
</protein>
<gene>
    <name evidence="2" type="ORF">D6858_00105</name>
</gene>
<proteinExistence type="predicted"/>
<keyword evidence="1" id="KW-0812">Transmembrane</keyword>
<dbReference type="Proteomes" id="UP000284322">
    <property type="component" value="Unassembled WGS sequence"/>
</dbReference>
<dbReference type="Gene3D" id="1.25.40.10">
    <property type="entry name" value="Tetratricopeptide repeat domain"/>
    <property type="match status" value="1"/>
</dbReference>
<evidence type="ECO:0000313" key="2">
    <source>
        <dbReference type="EMBL" id="RJX71797.1"/>
    </source>
</evidence>
<dbReference type="InterPro" id="IPR006597">
    <property type="entry name" value="Sel1-like"/>
</dbReference>
<name>A0A419R643_9SPHN</name>
<evidence type="ECO:0000256" key="1">
    <source>
        <dbReference type="SAM" id="Phobius"/>
    </source>
</evidence>
<dbReference type="EMBL" id="RAHJ01000001">
    <property type="protein sequence ID" value="RJX71797.1"/>
    <property type="molecule type" value="Genomic_DNA"/>
</dbReference>
<dbReference type="SMART" id="SM00671">
    <property type="entry name" value="SEL1"/>
    <property type="match status" value="2"/>
</dbReference>
<comment type="caution">
    <text evidence="2">The sequence shown here is derived from an EMBL/GenBank/DDBJ whole genome shotgun (WGS) entry which is preliminary data.</text>
</comment>
<keyword evidence="3" id="KW-1185">Reference proteome</keyword>
<keyword evidence="1" id="KW-0472">Membrane</keyword>